<dbReference type="GO" id="GO:0005516">
    <property type="term" value="F:calmodulin binding"/>
    <property type="evidence" value="ECO:0007669"/>
    <property type="project" value="UniProtKB-KW"/>
</dbReference>
<dbReference type="PROSITE" id="PS50096">
    <property type="entry name" value="IQ"/>
    <property type="match status" value="1"/>
</dbReference>
<evidence type="ECO:0000313" key="15">
    <source>
        <dbReference type="Proteomes" id="UP000481153"/>
    </source>
</evidence>
<evidence type="ECO:0000256" key="10">
    <source>
        <dbReference type="ARBA" id="ARBA00023242"/>
    </source>
</evidence>
<keyword evidence="9" id="KW-0175">Coiled coil</keyword>
<keyword evidence="6" id="KW-0677">Repeat</keyword>
<dbReference type="PROSITE" id="PS50021">
    <property type="entry name" value="CH"/>
    <property type="match status" value="2"/>
</dbReference>
<accession>A0A6G0WI66</accession>
<comment type="caution">
    <text evidence="14">The sequence shown here is derived from an EMBL/GenBank/DDBJ whole genome shotgun (WGS) entry which is preliminary data.</text>
</comment>
<keyword evidence="8" id="KW-0112">Calmodulin-binding</keyword>
<feature type="region of interest" description="Disordered" evidence="12">
    <location>
        <begin position="201"/>
        <end position="247"/>
    </location>
</feature>
<evidence type="ECO:0000256" key="3">
    <source>
        <dbReference type="ARBA" id="ARBA00022490"/>
    </source>
</evidence>
<dbReference type="InterPro" id="IPR000048">
    <property type="entry name" value="IQ_motif_EF-hand-BS"/>
</dbReference>
<dbReference type="Gene3D" id="1.10.418.10">
    <property type="entry name" value="Calponin-like domain"/>
    <property type="match status" value="2"/>
</dbReference>
<keyword evidence="10" id="KW-0539">Nucleus</keyword>
<evidence type="ECO:0000256" key="4">
    <source>
        <dbReference type="ARBA" id="ARBA00022553"/>
    </source>
</evidence>
<dbReference type="GO" id="GO:0051295">
    <property type="term" value="P:establishment of meiotic spindle localization"/>
    <property type="evidence" value="ECO:0007669"/>
    <property type="project" value="TreeGrafter"/>
</dbReference>
<sequence length="1727" mass="202636">MEGSESHGLVYSLATVNTLKRKAPSIASEDDKENQDLDDSGFLFSPSPNRLKRKANFLDMPKGADTPSVLSASRSSIYSNQLDSPRKRESPIGLNHTFLLNNFQHVPSLDFGVVQMGQSSTLTIKLSNPSEFGVANVVVEDILPKTVASSFFVDASQVLVIPMQSSSTMTVTFSPNSPGRTHAKLYIRLNKRFRLFCSLQGSSPPSSKSTEPSLRSSISSLSSSTSITKRPKLAKQPTIPQTSSDQEWKKRRMVYDANWIPKQEAGFQKWLNFTLLGAHFIEIQDETPLTQDRYYQLRQLAITRLESKIRVAAKAVYHNPQTDHILYRLQQEITARRLTIRADRPLHVDVGLQQDLMDLFNSYHPLWLTLAFEVVLGIKLVASLSELMQPASSRMPQFLRRTIIERIVQDPAVKVKAGSTENVAKLRVITLVRCFMVVYFLDQAHQNRHVDHVALPCLFRPTSTIKRSKQMLIEICQRYLAQEGNVLRHLYNLEYEVCYQQSVLEEMDMQVQNLALDLRDGMRLVRLMETLDPANKGLSQQLRLPAVSRLQKVHNVQVTLTCLQERYHMPLQTLESSGVTRQVTGITAKDIVDGHREKTLALLWQIISYFKLAHVVKISQLEMEIERIRRRRRVEDEAPPNYSIDKTKEPIAWLLLEWCRLVCAHYNVPIRNFTASFADGKALCLMVHYYHPRLLEKWEIQWTTSDTKNQEISSVTPLLANERANFALVNQKVKQLGQIPVLLPLFDSEHLPEEKVILTFLAYLHARLLGASREIHAAFTLQHWWVPRFRRTRIKKRNESARVLQRFWASTSITRWVRRSIHQRMRCICKLQAFGRMVLAKREVQRRRQAAQTLAPTPLSQPFQLRQLPTFEEIPDEKEPEEEVDTEDEEIQTVAAMIVQRWWRRWQDLDRMKRFWTTLIKHGVPIQHTAARVIQTWFRRWYTQSTWYAMVFYLRLIQKQHAAASKLQRWWSERKTCPFWLAWGFVARGNSKYSAARRLQAWWRTIHSEHHALQVQTTWNSWVYQLVQRKAAVRTLEAWWHTECVVRKWHHIVFSAVDMQRQDLWDQVLDASAARIQRWWRQSVHLHSVQDWWMQLAGLVWEQHMAARRIQRVWAQYRIRQANAEYEENVAAIRIQQWYRNGKALSSIQFRWTQLIYALWEQRTYYVASSMIQNAWRRYSMSLKLKSTLSSALLAATRIQKWWRQAKSLCATKQMWTQLTIALWERRNQEVAATIVQQFWRQRRQENAASRIQLWWIKAQHHRQVKNQWTQLTLALWNQQSQQVAASRIQLWWVKAQHHWHVKNQWTQLTLALWNQQRQEVAATIVQRWYRGHKADKADAQLVACSRIQRWWRITQENRQLAAFWLHLINLVRHTQRKKAAVLQTWVRTCLMNQRTLRIQQKWNYLAQRSKIRTAAATEIQMFVRRYQQIQWWKAVVMHVQNQHAAAVYIQQWWRSQHQKPEPTQLLPAAPRVWKVDPVVVLQKWWRGMRVRMRCAEPITIMRHRVIAAQTSAVVATLALREQSAVYVQESNIPLRYRLKRALAILNTSPRLHEMLHAVHTLEMCTRLSRECCVECIAHRVPRLLYSAIRKCNRSRPHLELLHQLLQVCLHLKDNDDLDGVALSVDLWIDIMQMHRDSSVLFMLGARLCKHSILALRNAERQIPEDTPRRLRLLHNLLTKKAKTKSAVDRVAIGTNPNGPKDALHPQRASAVLNMLLGHAEDTHAHH</sequence>
<dbReference type="GO" id="GO:0051301">
    <property type="term" value="P:cell division"/>
    <property type="evidence" value="ECO:0007669"/>
    <property type="project" value="UniProtKB-KW"/>
</dbReference>
<evidence type="ECO:0000259" key="13">
    <source>
        <dbReference type="PROSITE" id="PS50021"/>
    </source>
</evidence>
<keyword evidence="3" id="KW-0963">Cytoplasm</keyword>
<dbReference type="Gene3D" id="2.60.40.10">
    <property type="entry name" value="Immunoglobulins"/>
    <property type="match status" value="1"/>
</dbReference>
<protein>
    <recommendedName>
        <fullName evidence="13">Calponin-homology (CH) domain-containing protein</fullName>
    </recommendedName>
</protein>
<evidence type="ECO:0000256" key="6">
    <source>
        <dbReference type="ARBA" id="ARBA00022737"/>
    </source>
</evidence>
<feature type="compositionally biased region" description="Acidic residues" evidence="12">
    <location>
        <begin position="28"/>
        <end position="39"/>
    </location>
</feature>
<keyword evidence="4" id="KW-0597">Phosphoprotein</keyword>
<dbReference type="PANTHER" id="PTHR22706:SF1">
    <property type="entry name" value="ASSEMBLY FACTOR FOR SPINDLE MICROTUBULES"/>
    <property type="match status" value="1"/>
</dbReference>
<evidence type="ECO:0000256" key="9">
    <source>
        <dbReference type="ARBA" id="ARBA00023054"/>
    </source>
</evidence>
<dbReference type="InterPro" id="IPR013783">
    <property type="entry name" value="Ig-like_fold"/>
</dbReference>
<gene>
    <name evidence="14" type="ORF">Ae201684_015019</name>
</gene>
<dbReference type="SUPFAM" id="SSF47576">
    <property type="entry name" value="Calponin-homology domain, CH-domain"/>
    <property type="match status" value="1"/>
</dbReference>
<dbReference type="SMART" id="SM00033">
    <property type="entry name" value="CH"/>
    <property type="match status" value="2"/>
</dbReference>
<dbReference type="InterPro" id="IPR036872">
    <property type="entry name" value="CH_dom_sf"/>
</dbReference>
<dbReference type="GO" id="GO:0007051">
    <property type="term" value="P:spindle organization"/>
    <property type="evidence" value="ECO:0007669"/>
    <property type="project" value="TreeGrafter"/>
</dbReference>
<dbReference type="Pfam" id="PF00307">
    <property type="entry name" value="CH"/>
    <property type="match status" value="2"/>
</dbReference>
<comment type="subcellular location">
    <subcellularLocation>
        <location evidence="2">Cytoplasm</location>
    </subcellularLocation>
    <subcellularLocation>
        <location evidence="1">Nucleus</location>
    </subcellularLocation>
</comment>
<evidence type="ECO:0000256" key="5">
    <source>
        <dbReference type="ARBA" id="ARBA00022618"/>
    </source>
</evidence>
<evidence type="ECO:0000256" key="7">
    <source>
        <dbReference type="ARBA" id="ARBA00022776"/>
    </source>
</evidence>
<reference evidence="14 15" key="1">
    <citation type="submission" date="2019-07" db="EMBL/GenBank/DDBJ databases">
        <title>Genomics analysis of Aphanomyces spp. identifies a new class of oomycete effector associated with host adaptation.</title>
        <authorList>
            <person name="Gaulin E."/>
        </authorList>
    </citation>
    <scope>NUCLEOTIDE SEQUENCE [LARGE SCALE GENOMIC DNA]</scope>
    <source>
        <strain evidence="14 15">ATCC 201684</strain>
    </source>
</reference>
<proteinExistence type="predicted"/>
<evidence type="ECO:0000313" key="14">
    <source>
        <dbReference type="EMBL" id="KAF0726877.1"/>
    </source>
</evidence>
<feature type="region of interest" description="Disordered" evidence="12">
    <location>
        <begin position="22"/>
        <end position="45"/>
    </location>
</feature>
<dbReference type="GO" id="GO:0000278">
    <property type="term" value="P:mitotic cell cycle"/>
    <property type="evidence" value="ECO:0007669"/>
    <property type="project" value="TreeGrafter"/>
</dbReference>
<keyword evidence="7" id="KW-0498">Mitosis</keyword>
<dbReference type="CDD" id="cd21224">
    <property type="entry name" value="CH_ASPM_rpt2"/>
    <property type="match status" value="1"/>
</dbReference>
<feature type="compositionally biased region" description="Low complexity" evidence="12">
    <location>
        <begin position="201"/>
        <end position="228"/>
    </location>
</feature>
<organism evidence="14 15">
    <name type="scientific">Aphanomyces euteiches</name>
    <dbReference type="NCBI Taxonomy" id="100861"/>
    <lineage>
        <taxon>Eukaryota</taxon>
        <taxon>Sar</taxon>
        <taxon>Stramenopiles</taxon>
        <taxon>Oomycota</taxon>
        <taxon>Saprolegniomycetes</taxon>
        <taxon>Saprolegniales</taxon>
        <taxon>Verrucalvaceae</taxon>
        <taxon>Aphanomyces</taxon>
    </lineage>
</organism>
<dbReference type="Proteomes" id="UP000481153">
    <property type="component" value="Unassembled WGS sequence"/>
</dbReference>
<dbReference type="InterPro" id="IPR031549">
    <property type="entry name" value="ASH"/>
</dbReference>
<name>A0A6G0WI66_9STRA</name>
<evidence type="ECO:0000256" key="2">
    <source>
        <dbReference type="ARBA" id="ARBA00004496"/>
    </source>
</evidence>
<dbReference type="PANTHER" id="PTHR22706">
    <property type="entry name" value="ASSEMBLY FACTOR FOR SPINDLE MICROTUBULES"/>
    <property type="match status" value="1"/>
</dbReference>
<evidence type="ECO:0000256" key="8">
    <source>
        <dbReference type="ARBA" id="ARBA00022860"/>
    </source>
</evidence>
<dbReference type="GO" id="GO:0005634">
    <property type="term" value="C:nucleus"/>
    <property type="evidence" value="ECO:0007669"/>
    <property type="project" value="UniProtKB-SubCell"/>
</dbReference>
<dbReference type="InterPro" id="IPR001715">
    <property type="entry name" value="CH_dom"/>
</dbReference>
<evidence type="ECO:0000256" key="1">
    <source>
        <dbReference type="ARBA" id="ARBA00004123"/>
    </source>
</evidence>
<dbReference type="EMBL" id="VJMJ01000205">
    <property type="protein sequence ID" value="KAF0726877.1"/>
    <property type="molecule type" value="Genomic_DNA"/>
</dbReference>
<evidence type="ECO:0000256" key="12">
    <source>
        <dbReference type="SAM" id="MobiDB-lite"/>
    </source>
</evidence>
<feature type="domain" description="Calponin-homology (CH)" evidence="13">
    <location>
        <begin position="466"/>
        <end position="611"/>
    </location>
</feature>
<keyword evidence="15" id="KW-1185">Reference proteome</keyword>
<dbReference type="SMART" id="SM00015">
    <property type="entry name" value="IQ"/>
    <property type="match status" value="6"/>
</dbReference>
<dbReference type="VEuPathDB" id="FungiDB:AeMF1_008891"/>
<dbReference type="GO" id="GO:0005737">
    <property type="term" value="C:cytoplasm"/>
    <property type="evidence" value="ECO:0007669"/>
    <property type="project" value="UniProtKB-SubCell"/>
</dbReference>
<keyword evidence="5" id="KW-0132">Cell division</keyword>
<keyword evidence="11" id="KW-0131">Cell cycle</keyword>
<dbReference type="GO" id="GO:0000922">
    <property type="term" value="C:spindle pole"/>
    <property type="evidence" value="ECO:0007669"/>
    <property type="project" value="TreeGrafter"/>
</dbReference>
<evidence type="ECO:0000256" key="11">
    <source>
        <dbReference type="ARBA" id="ARBA00023306"/>
    </source>
</evidence>
<dbReference type="Pfam" id="PF15780">
    <property type="entry name" value="ASH"/>
    <property type="match status" value="1"/>
</dbReference>
<dbReference type="InterPro" id="IPR051185">
    <property type="entry name" value="ASPM"/>
</dbReference>
<dbReference type="CDD" id="cd21223">
    <property type="entry name" value="CH_ASPM_rpt1"/>
    <property type="match status" value="1"/>
</dbReference>
<feature type="domain" description="Calponin-homology (CH)" evidence="13">
    <location>
        <begin position="649"/>
        <end position="769"/>
    </location>
</feature>